<dbReference type="Pfam" id="PF10410">
    <property type="entry name" value="DnaB_bind"/>
    <property type="match status" value="1"/>
</dbReference>
<evidence type="ECO:0000256" key="1">
    <source>
        <dbReference type="SAM" id="MobiDB-lite"/>
    </source>
</evidence>
<dbReference type="RefSeq" id="WP_119882703.1">
    <property type="nucleotide sequence ID" value="NZ_CP032418.1"/>
</dbReference>
<sequence length="119" mass="13859">MDSLESALKISKELFEFLAEVPSSIKRDEFLNNLSKLLEDREKVFADLLDLESVIANEKDKYQILVELDQAILKRMTLIQETIKRDILSLQVRKKTESSYTNPYSSTQTSDGMYYDKKK</sequence>
<dbReference type="EMBL" id="CP032418">
    <property type="protein sequence ID" value="AYC28961.1"/>
    <property type="molecule type" value="Genomic_DNA"/>
</dbReference>
<dbReference type="AlphaFoldDB" id="A0A385YR45"/>
<feature type="compositionally biased region" description="Polar residues" evidence="1">
    <location>
        <begin position="98"/>
        <end position="111"/>
    </location>
</feature>
<keyword evidence="4" id="KW-1185">Reference proteome</keyword>
<protein>
    <recommendedName>
        <fullName evidence="2">DNA primase DnaB-helicase binding domain-containing protein</fullName>
    </recommendedName>
</protein>
<reference evidence="4" key="1">
    <citation type="submission" date="2018-09" db="EMBL/GenBank/DDBJ databases">
        <authorList>
            <person name="Zhu H."/>
        </authorList>
    </citation>
    <scope>NUCLEOTIDE SEQUENCE [LARGE SCALE GENOMIC DNA]</scope>
    <source>
        <strain evidence="4">K2R23-3</strain>
    </source>
</reference>
<dbReference type="Proteomes" id="UP000265725">
    <property type="component" value="Chromosome"/>
</dbReference>
<dbReference type="KEGG" id="paek:D3873_03395"/>
<organism evidence="3 4">
    <name type="scientific">Paenisporosarcina cavernae</name>
    <dbReference type="NCBI Taxonomy" id="2320858"/>
    <lineage>
        <taxon>Bacteria</taxon>
        <taxon>Bacillati</taxon>
        <taxon>Bacillota</taxon>
        <taxon>Bacilli</taxon>
        <taxon>Bacillales</taxon>
        <taxon>Caryophanaceae</taxon>
        <taxon>Paenisporosarcina</taxon>
    </lineage>
</organism>
<evidence type="ECO:0000313" key="4">
    <source>
        <dbReference type="Proteomes" id="UP000265725"/>
    </source>
</evidence>
<feature type="domain" description="DNA primase DnaB-helicase binding" evidence="2">
    <location>
        <begin position="1"/>
        <end position="38"/>
    </location>
</feature>
<accession>A0A385YR45</accession>
<dbReference type="OrthoDB" id="2353131at2"/>
<gene>
    <name evidence="3" type="ORF">D3873_03395</name>
</gene>
<proteinExistence type="predicted"/>
<dbReference type="InterPro" id="IPR019475">
    <property type="entry name" value="DNA_primase_DnaB-bd"/>
</dbReference>
<evidence type="ECO:0000313" key="3">
    <source>
        <dbReference type="EMBL" id="AYC28961.1"/>
    </source>
</evidence>
<feature type="region of interest" description="Disordered" evidence="1">
    <location>
        <begin position="94"/>
        <end position="119"/>
    </location>
</feature>
<name>A0A385YR45_9BACL</name>
<evidence type="ECO:0000259" key="2">
    <source>
        <dbReference type="Pfam" id="PF10410"/>
    </source>
</evidence>